<dbReference type="Gene3D" id="3.30.9.10">
    <property type="entry name" value="D-Amino Acid Oxidase, subunit A, domain 2"/>
    <property type="match status" value="1"/>
</dbReference>
<evidence type="ECO:0000313" key="2">
    <source>
        <dbReference type="EMBL" id="PPJ25575.1"/>
    </source>
</evidence>
<dbReference type="GO" id="GO:0071949">
    <property type="term" value="F:FAD binding"/>
    <property type="evidence" value="ECO:0007669"/>
    <property type="project" value="InterPro"/>
</dbReference>
<proteinExistence type="predicted"/>
<protein>
    <recommendedName>
        <fullName evidence="1">FAD-binding domain-containing protein</fullName>
    </recommendedName>
</protein>
<evidence type="ECO:0000313" key="3">
    <source>
        <dbReference type="Proteomes" id="UP000238356"/>
    </source>
</evidence>
<dbReference type="InterPro" id="IPR036188">
    <property type="entry name" value="FAD/NAD-bd_sf"/>
</dbReference>
<feature type="domain" description="FAD-binding" evidence="1">
    <location>
        <begin position="54"/>
        <end position="133"/>
    </location>
</feature>
<evidence type="ECO:0000259" key="1">
    <source>
        <dbReference type="Pfam" id="PF01494"/>
    </source>
</evidence>
<organism evidence="2 3">
    <name type="scientific">Nocardia nova</name>
    <dbReference type="NCBI Taxonomy" id="37330"/>
    <lineage>
        <taxon>Bacteria</taxon>
        <taxon>Bacillati</taxon>
        <taxon>Actinomycetota</taxon>
        <taxon>Actinomycetes</taxon>
        <taxon>Mycobacteriales</taxon>
        <taxon>Nocardiaceae</taxon>
        <taxon>Nocardia</taxon>
    </lineage>
</organism>
<keyword evidence="3" id="KW-1185">Reference proteome</keyword>
<reference evidence="2 3" key="1">
    <citation type="submission" date="2018-02" db="EMBL/GenBank/DDBJ databases">
        <title>8 Nocardia nova and 1 Nocardia cyriacigeorgica strain used for evolution to TMP-SMX.</title>
        <authorList>
            <person name="Mehta H."/>
            <person name="Weng J."/>
            <person name="Shamoo Y."/>
        </authorList>
    </citation>
    <scope>NUCLEOTIDE SEQUENCE [LARGE SCALE GENOMIC DNA]</scope>
    <source>
        <strain evidence="2 3">BAA2227</strain>
    </source>
</reference>
<dbReference type="Gene3D" id="3.50.50.60">
    <property type="entry name" value="FAD/NAD(P)-binding domain"/>
    <property type="match status" value="1"/>
</dbReference>
<dbReference type="SUPFAM" id="SSF51905">
    <property type="entry name" value="FAD/NAD(P)-binding domain"/>
    <property type="match status" value="1"/>
</dbReference>
<gene>
    <name evidence="2" type="ORF">C5F51_22325</name>
</gene>
<dbReference type="Pfam" id="PF01494">
    <property type="entry name" value="FAD_binding_3"/>
    <property type="match status" value="1"/>
</dbReference>
<dbReference type="InterPro" id="IPR002938">
    <property type="entry name" value="FAD-bd"/>
</dbReference>
<comment type="caution">
    <text evidence="2">The sequence shown here is derived from an EMBL/GenBank/DDBJ whole genome shotgun (WGS) entry which is preliminary data.</text>
</comment>
<dbReference type="Proteomes" id="UP000238356">
    <property type="component" value="Unassembled WGS sequence"/>
</dbReference>
<dbReference type="AlphaFoldDB" id="A0A2S6A239"/>
<sequence>MPRPHCNWTLATAPSCSGSAIAAGATPSPNRRRCLKTLSPKGFRTSCGAPSVGDATVLEWHWARMHQRSASAYRAGRVLLAGEAAHVTSRMTGQSPITAFFDAYHLADALSGVLAGHADEIVLDDYARERKRAFDDYAAPMSAGRHHLIRRSPIDISWRRS</sequence>
<name>A0A2S6A239_9NOCA</name>
<accession>A0A2S6A239</accession>
<dbReference type="EMBL" id="PSZD01000015">
    <property type="protein sequence ID" value="PPJ25575.1"/>
    <property type="molecule type" value="Genomic_DNA"/>
</dbReference>